<gene>
    <name evidence="1" type="ORF">S01H1_67425</name>
</gene>
<evidence type="ECO:0000313" key="1">
    <source>
        <dbReference type="EMBL" id="GAG38534.1"/>
    </source>
</evidence>
<dbReference type="AlphaFoldDB" id="X0X5Q5"/>
<proteinExistence type="predicted"/>
<feature type="non-terminal residue" evidence="1">
    <location>
        <position position="74"/>
    </location>
</feature>
<comment type="caution">
    <text evidence="1">The sequence shown here is derived from an EMBL/GenBank/DDBJ whole genome shotgun (WGS) entry which is preliminary data.</text>
</comment>
<sequence>MKHPLILLAANVLLATFGAALAAESSDSEKPIETRRAEYLKWIVEHFGRLEPLMDQSDGRRWALNHGRLVLNHD</sequence>
<accession>X0X5Q5</accession>
<reference evidence="1" key="1">
    <citation type="journal article" date="2014" name="Front. Microbiol.">
        <title>High frequency of phylogenetically diverse reductive dehalogenase-homologous genes in deep subseafloor sedimentary metagenomes.</title>
        <authorList>
            <person name="Kawai M."/>
            <person name="Futagami T."/>
            <person name="Toyoda A."/>
            <person name="Takaki Y."/>
            <person name="Nishi S."/>
            <person name="Hori S."/>
            <person name="Arai W."/>
            <person name="Tsubouchi T."/>
            <person name="Morono Y."/>
            <person name="Uchiyama I."/>
            <person name="Ito T."/>
            <person name="Fujiyama A."/>
            <person name="Inagaki F."/>
            <person name="Takami H."/>
        </authorList>
    </citation>
    <scope>NUCLEOTIDE SEQUENCE</scope>
    <source>
        <strain evidence="1">Expedition CK06-06</strain>
    </source>
</reference>
<name>X0X5Q5_9ZZZZ</name>
<protein>
    <submittedName>
        <fullName evidence="1">Uncharacterized protein</fullName>
    </submittedName>
</protein>
<organism evidence="1">
    <name type="scientific">marine sediment metagenome</name>
    <dbReference type="NCBI Taxonomy" id="412755"/>
    <lineage>
        <taxon>unclassified sequences</taxon>
        <taxon>metagenomes</taxon>
        <taxon>ecological metagenomes</taxon>
    </lineage>
</organism>
<dbReference type="EMBL" id="BARS01044656">
    <property type="protein sequence ID" value="GAG38534.1"/>
    <property type="molecule type" value="Genomic_DNA"/>
</dbReference>